<reference evidence="1" key="1">
    <citation type="submission" date="2021-02" db="EMBL/GenBank/DDBJ databases">
        <authorList>
            <person name="Nowell W R."/>
        </authorList>
    </citation>
    <scope>NUCLEOTIDE SEQUENCE</scope>
</reference>
<dbReference type="Proteomes" id="UP000663844">
    <property type="component" value="Unassembled WGS sequence"/>
</dbReference>
<organism evidence="1 2">
    <name type="scientific">Adineta steineri</name>
    <dbReference type="NCBI Taxonomy" id="433720"/>
    <lineage>
        <taxon>Eukaryota</taxon>
        <taxon>Metazoa</taxon>
        <taxon>Spiralia</taxon>
        <taxon>Gnathifera</taxon>
        <taxon>Rotifera</taxon>
        <taxon>Eurotatoria</taxon>
        <taxon>Bdelloidea</taxon>
        <taxon>Adinetida</taxon>
        <taxon>Adinetidae</taxon>
        <taxon>Adineta</taxon>
    </lineage>
</organism>
<gene>
    <name evidence="1" type="ORF">OXD698_LOCUS51535</name>
</gene>
<feature type="non-terminal residue" evidence="1">
    <location>
        <position position="108"/>
    </location>
</feature>
<evidence type="ECO:0000313" key="1">
    <source>
        <dbReference type="EMBL" id="CAF4402457.1"/>
    </source>
</evidence>
<accession>A0A820PHG8</accession>
<comment type="caution">
    <text evidence="1">The sequence shown here is derived from an EMBL/GenBank/DDBJ whole genome shotgun (WGS) entry which is preliminary data.</text>
</comment>
<protein>
    <submittedName>
        <fullName evidence="1">Uncharacterized protein</fullName>
    </submittedName>
</protein>
<name>A0A820PHG8_9BILA</name>
<evidence type="ECO:0000313" key="2">
    <source>
        <dbReference type="Proteomes" id="UP000663844"/>
    </source>
</evidence>
<feature type="non-terminal residue" evidence="1">
    <location>
        <position position="1"/>
    </location>
</feature>
<proteinExistence type="predicted"/>
<dbReference type="EMBL" id="CAJOAZ010026593">
    <property type="protein sequence ID" value="CAF4402457.1"/>
    <property type="molecule type" value="Genomic_DNA"/>
</dbReference>
<dbReference type="AlphaFoldDB" id="A0A820PHG8"/>
<sequence length="108" mass="12245">YQMNPTMIHLYSLPYCDIQFYYRPSMNPSLKFRSSISNNESYMDKVTRLTVDLSTLITENNLSLSPVHFFSNISTLTLADNGCDLSVEFLLNFFETSVDLTPVANLGG</sequence>